<evidence type="ECO:0000256" key="1">
    <source>
        <dbReference type="ARBA" id="ARBA00004418"/>
    </source>
</evidence>
<evidence type="ECO:0000256" key="3">
    <source>
        <dbReference type="ARBA" id="ARBA00022729"/>
    </source>
</evidence>
<comment type="caution">
    <text evidence="5">The sequence shown here is derived from an EMBL/GenBank/DDBJ whole genome shotgun (WGS) entry which is preliminary data.</text>
</comment>
<protein>
    <submittedName>
        <fullName evidence="5">ABC transporter substrate-binding protein</fullName>
    </submittedName>
</protein>
<dbReference type="Gene3D" id="3.40.190.10">
    <property type="entry name" value="Periplasmic binding protein-like II"/>
    <property type="match status" value="2"/>
</dbReference>
<dbReference type="Proteomes" id="UP001595528">
    <property type="component" value="Unassembled WGS sequence"/>
</dbReference>
<evidence type="ECO:0000256" key="2">
    <source>
        <dbReference type="ARBA" id="ARBA00010742"/>
    </source>
</evidence>
<accession>A0ABV7L9G3</accession>
<comment type="similarity">
    <text evidence="2">Belongs to the bacterial solute-binding protein SsuA/TauA family.</text>
</comment>
<evidence type="ECO:0000259" key="4">
    <source>
        <dbReference type="Pfam" id="PF09084"/>
    </source>
</evidence>
<dbReference type="InterPro" id="IPR015168">
    <property type="entry name" value="SsuA/THI5"/>
</dbReference>
<dbReference type="EMBL" id="JBHRTR010000054">
    <property type="protein sequence ID" value="MFC3231252.1"/>
    <property type="molecule type" value="Genomic_DNA"/>
</dbReference>
<comment type="subcellular location">
    <subcellularLocation>
        <location evidence="1">Periplasm</location>
    </subcellularLocation>
</comment>
<dbReference type="Pfam" id="PF09084">
    <property type="entry name" value="NMT1"/>
    <property type="match status" value="1"/>
</dbReference>
<dbReference type="SUPFAM" id="SSF53850">
    <property type="entry name" value="Periplasmic binding protein-like II"/>
    <property type="match status" value="1"/>
</dbReference>
<dbReference type="RefSeq" id="WP_379906718.1">
    <property type="nucleotide sequence ID" value="NZ_JBHRTR010000054.1"/>
</dbReference>
<gene>
    <name evidence="5" type="ORF">ACFOGJ_28650</name>
</gene>
<name>A0ABV7L9G3_9PROT</name>
<keyword evidence="3" id="KW-0732">Signal</keyword>
<proteinExistence type="inferred from homology"/>
<organism evidence="5 6">
    <name type="scientific">Marinibaculum pumilum</name>
    <dbReference type="NCBI Taxonomy" id="1766165"/>
    <lineage>
        <taxon>Bacteria</taxon>
        <taxon>Pseudomonadati</taxon>
        <taxon>Pseudomonadota</taxon>
        <taxon>Alphaproteobacteria</taxon>
        <taxon>Rhodospirillales</taxon>
        <taxon>Rhodospirillaceae</taxon>
        <taxon>Marinibaculum</taxon>
    </lineage>
</organism>
<reference evidence="6" key="1">
    <citation type="journal article" date="2019" name="Int. J. Syst. Evol. Microbiol.">
        <title>The Global Catalogue of Microorganisms (GCM) 10K type strain sequencing project: providing services to taxonomists for standard genome sequencing and annotation.</title>
        <authorList>
            <consortium name="The Broad Institute Genomics Platform"/>
            <consortium name="The Broad Institute Genome Sequencing Center for Infectious Disease"/>
            <person name="Wu L."/>
            <person name="Ma J."/>
        </authorList>
    </citation>
    <scope>NUCLEOTIDE SEQUENCE [LARGE SCALE GENOMIC DNA]</scope>
    <source>
        <strain evidence="6">KCTC 42964</strain>
    </source>
</reference>
<evidence type="ECO:0000313" key="5">
    <source>
        <dbReference type="EMBL" id="MFC3231252.1"/>
    </source>
</evidence>
<evidence type="ECO:0000313" key="6">
    <source>
        <dbReference type="Proteomes" id="UP001595528"/>
    </source>
</evidence>
<feature type="domain" description="SsuA/THI5-like" evidence="4">
    <location>
        <begin position="53"/>
        <end position="257"/>
    </location>
</feature>
<sequence>MGLYPIFAPVSCRPAIRAAALTLALGLGLAVAVPARAEEPFRIGTSGTGLLVWIAQAMGAFDDAGVEVEIERLTSGVEGLDRTENGTLDLAASSEFAFTTRVAGGADLCIYGTLSASRTVQLLAHAGRVGPAPADLAGKRIGVTQGSVARFFLWQYLALEQVPEEDVVLVDLIPKDMVRAMRDGEIDAAIVWEPHATQIRELLRDRLVDYRDQSMQHYYFVLQGPCDLERRRPEALRAVLAALIEADALARRDPERAKRYIMPVLRLGPAEVDRVWPKHSLGVVLPQDLLLLMEMEARWLQSAGLAGDGAINALQRVRPQPLADVAPAAVQMVW</sequence>
<dbReference type="PANTHER" id="PTHR30024:SF47">
    <property type="entry name" value="TAURINE-BINDING PERIPLASMIC PROTEIN"/>
    <property type="match status" value="1"/>
</dbReference>
<dbReference type="PANTHER" id="PTHR30024">
    <property type="entry name" value="ALIPHATIC SULFONATES-BINDING PROTEIN-RELATED"/>
    <property type="match status" value="1"/>
</dbReference>
<keyword evidence="6" id="KW-1185">Reference proteome</keyword>